<reference evidence="6" key="1">
    <citation type="journal article" date="2023" name="BMC Genomics">
        <title>Chromosome-level genome assemblies of Cutaneotrichosporon spp. (Trichosporonales, Basidiomycota) reveal imbalanced evolution between nucleotide sequences and chromosome synteny.</title>
        <authorList>
            <person name="Kobayashi Y."/>
            <person name="Kayamori A."/>
            <person name="Aoki K."/>
            <person name="Shiwa Y."/>
            <person name="Matsutani M."/>
            <person name="Fujita N."/>
            <person name="Sugita T."/>
            <person name="Iwasaki W."/>
            <person name="Tanaka N."/>
            <person name="Takashima M."/>
        </authorList>
    </citation>
    <scope>NUCLEOTIDE SEQUENCE</scope>
    <source>
        <strain evidence="6">HIS016</strain>
    </source>
</reference>
<dbReference type="GO" id="GO:0070062">
    <property type="term" value="C:extracellular exosome"/>
    <property type="evidence" value="ECO:0007669"/>
    <property type="project" value="TreeGrafter"/>
</dbReference>
<comment type="caution">
    <text evidence="6">The sequence shown here is derived from an EMBL/GenBank/DDBJ whole genome shotgun (WGS) entry which is preliminary data.</text>
</comment>
<dbReference type="Pfam" id="PF13499">
    <property type="entry name" value="EF-hand_7"/>
    <property type="match status" value="1"/>
</dbReference>
<protein>
    <recommendedName>
        <fullName evidence="5">EF-hand domain-containing protein</fullName>
    </recommendedName>
</protein>
<gene>
    <name evidence="6" type="ORF">CspeluHIS016_0304630</name>
</gene>
<dbReference type="InterPro" id="IPR040250">
    <property type="entry name" value="Nucleobindin"/>
</dbReference>
<reference evidence="6" key="2">
    <citation type="submission" date="2023-06" db="EMBL/GenBank/DDBJ databases">
        <authorList>
            <person name="Kobayashi Y."/>
            <person name="Kayamori A."/>
            <person name="Aoki K."/>
            <person name="Shiwa Y."/>
            <person name="Fujita N."/>
            <person name="Sugita T."/>
            <person name="Iwasaki W."/>
            <person name="Tanaka N."/>
            <person name="Takashima M."/>
        </authorList>
    </citation>
    <scope>NUCLEOTIDE SEQUENCE</scope>
    <source>
        <strain evidence="6">HIS016</strain>
    </source>
</reference>
<evidence type="ECO:0000313" key="6">
    <source>
        <dbReference type="EMBL" id="GMK56623.1"/>
    </source>
</evidence>
<organism evidence="6 7">
    <name type="scientific">Cutaneotrichosporon spelunceum</name>
    <dbReference type="NCBI Taxonomy" id="1672016"/>
    <lineage>
        <taxon>Eukaryota</taxon>
        <taxon>Fungi</taxon>
        <taxon>Dikarya</taxon>
        <taxon>Basidiomycota</taxon>
        <taxon>Agaricomycotina</taxon>
        <taxon>Tremellomycetes</taxon>
        <taxon>Trichosporonales</taxon>
        <taxon>Trichosporonaceae</taxon>
        <taxon>Cutaneotrichosporon</taxon>
    </lineage>
</organism>
<dbReference type="EMBL" id="BTCM01000003">
    <property type="protein sequence ID" value="GMK56623.1"/>
    <property type="molecule type" value="Genomic_DNA"/>
</dbReference>
<dbReference type="InterPro" id="IPR018247">
    <property type="entry name" value="EF_Hand_1_Ca_BS"/>
</dbReference>
<proteinExistence type="predicted"/>
<dbReference type="PANTHER" id="PTHR19237:SF20">
    <property type="entry name" value="NUCLEOBINDIN 1"/>
    <property type="match status" value="1"/>
</dbReference>
<dbReference type="PROSITE" id="PS50222">
    <property type="entry name" value="EF_HAND_2"/>
    <property type="match status" value="1"/>
</dbReference>
<keyword evidence="2" id="KW-0106">Calcium</keyword>
<evidence type="ECO:0000256" key="3">
    <source>
        <dbReference type="SAM" id="MobiDB-lite"/>
    </source>
</evidence>
<feature type="compositionally biased region" description="Basic and acidic residues" evidence="3">
    <location>
        <begin position="249"/>
        <end position="266"/>
    </location>
</feature>
<feature type="signal peptide" evidence="4">
    <location>
        <begin position="1"/>
        <end position="17"/>
    </location>
</feature>
<dbReference type="GO" id="GO:0005793">
    <property type="term" value="C:endoplasmic reticulum-Golgi intermediate compartment"/>
    <property type="evidence" value="ECO:0007669"/>
    <property type="project" value="TreeGrafter"/>
</dbReference>
<feature type="domain" description="EF-hand" evidence="5">
    <location>
        <begin position="93"/>
        <end position="128"/>
    </location>
</feature>
<dbReference type="GO" id="GO:0005509">
    <property type="term" value="F:calcium ion binding"/>
    <property type="evidence" value="ECO:0007669"/>
    <property type="project" value="InterPro"/>
</dbReference>
<accession>A0AAD3TTH8</accession>
<dbReference type="InterPro" id="IPR011992">
    <property type="entry name" value="EF-hand-dom_pair"/>
</dbReference>
<name>A0AAD3TTH8_9TREE</name>
<dbReference type="SUPFAM" id="SSF47473">
    <property type="entry name" value="EF-hand"/>
    <property type="match status" value="1"/>
</dbReference>
<evidence type="ECO:0000256" key="1">
    <source>
        <dbReference type="ARBA" id="ARBA00022729"/>
    </source>
</evidence>
<keyword evidence="7" id="KW-1185">Reference proteome</keyword>
<sequence length="279" mass="30879">MIPLALLLLSALAHAHGDHAAAIQVRADDESLSYAERHMAAEHHIESFDESSFFKLHDLDLDGFWDRAEIAAIYGLRHHSISNPDKKKHDADFEKRVVDAVLLKLDTDGDGKVSLDEFKAGGKDSLPIMGDFKDLGHHYDEESEYFLHHEELYHSTPETQTDESYNHPEDIAHFQMHGHIDAEEDARERKFEGLAPDADLTAQHVRAHDPLDQSGHAAGEGPEAYAAAGKGPDAGAGAGAGSQTWEEQTAEHRASAEERARADAPYKFKMRGGLRSDEF</sequence>
<evidence type="ECO:0000256" key="2">
    <source>
        <dbReference type="ARBA" id="ARBA00022837"/>
    </source>
</evidence>
<feature type="chain" id="PRO_5042262036" description="EF-hand domain-containing protein" evidence="4">
    <location>
        <begin position="18"/>
        <end position="279"/>
    </location>
</feature>
<dbReference type="Proteomes" id="UP001222932">
    <property type="component" value="Unassembled WGS sequence"/>
</dbReference>
<feature type="compositionally biased region" description="Low complexity" evidence="3">
    <location>
        <begin position="215"/>
        <end position="231"/>
    </location>
</feature>
<dbReference type="InterPro" id="IPR002048">
    <property type="entry name" value="EF_hand_dom"/>
</dbReference>
<dbReference type="PROSITE" id="PS00018">
    <property type="entry name" value="EF_HAND_1"/>
    <property type="match status" value="1"/>
</dbReference>
<dbReference type="PANTHER" id="PTHR19237">
    <property type="entry name" value="NUCLEOBINDIN"/>
    <property type="match status" value="1"/>
</dbReference>
<feature type="region of interest" description="Disordered" evidence="3">
    <location>
        <begin position="211"/>
        <end position="279"/>
    </location>
</feature>
<dbReference type="AlphaFoldDB" id="A0AAD3TTH8"/>
<evidence type="ECO:0000259" key="5">
    <source>
        <dbReference type="PROSITE" id="PS50222"/>
    </source>
</evidence>
<evidence type="ECO:0000256" key="4">
    <source>
        <dbReference type="SAM" id="SignalP"/>
    </source>
</evidence>
<dbReference type="Gene3D" id="1.10.238.10">
    <property type="entry name" value="EF-hand"/>
    <property type="match status" value="1"/>
</dbReference>
<evidence type="ECO:0000313" key="7">
    <source>
        <dbReference type="Proteomes" id="UP001222932"/>
    </source>
</evidence>
<keyword evidence="1 4" id="KW-0732">Signal</keyword>